<comment type="subunit">
    <text evidence="7">Forms oligomers.</text>
</comment>
<dbReference type="InterPro" id="IPR038619">
    <property type="entry name" value="MraZ_sf"/>
</dbReference>
<dbReference type="GO" id="GO:0009295">
    <property type="term" value="C:nucleoid"/>
    <property type="evidence" value="ECO:0007669"/>
    <property type="project" value="UniProtKB-SubCell"/>
</dbReference>
<dbReference type="OrthoDB" id="9807753at2"/>
<evidence type="ECO:0000256" key="5">
    <source>
        <dbReference type="ARBA" id="ARBA00023125"/>
    </source>
</evidence>
<evidence type="ECO:0000256" key="7">
    <source>
        <dbReference type="HAMAP-Rule" id="MF_01008"/>
    </source>
</evidence>
<dbReference type="AlphaFoldDB" id="A0A5M8FRZ8"/>
<keyword evidence="6 7" id="KW-0804">Transcription</keyword>
<evidence type="ECO:0000313" key="10">
    <source>
        <dbReference type="Proteomes" id="UP000322981"/>
    </source>
</evidence>
<dbReference type="PROSITE" id="PS51740">
    <property type="entry name" value="SPOVT_ABRB"/>
    <property type="match status" value="1"/>
</dbReference>
<dbReference type="GO" id="GO:0000976">
    <property type="term" value="F:transcription cis-regulatory region binding"/>
    <property type="evidence" value="ECO:0007669"/>
    <property type="project" value="TreeGrafter"/>
</dbReference>
<dbReference type="HAMAP" id="MF_01008">
    <property type="entry name" value="MraZ"/>
    <property type="match status" value="1"/>
</dbReference>
<evidence type="ECO:0000259" key="8">
    <source>
        <dbReference type="PROSITE" id="PS51740"/>
    </source>
</evidence>
<keyword evidence="5 7" id="KW-0238">DNA-binding</keyword>
<dbReference type="Pfam" id="PF02381">
    <property type="entry name" value="MraZ"/>
    <property type="match status" value="2"/>
</dbReference>
<organism evidence="9 10">
    <name type="scientific">Thiohalocapsa marina</name>
    <dbReference type="NCBI Taxonomy" id="424902"/>
    <lineage>
        <taxon>Bacteria</taxon>
        <taxon>Pseudomonadati</taxon>
        <taxon>Pseudomonadota</taxon>
        <taxon>Gammaproteobacteria</taxon>
        <taxon>Chromatiales</taxon>
        <taxon>Chromatiaceae</taxon>
        <taxon>Thiohalocapsa</taxon>
    </lineage>
</organism>
<feature type="domain" description="SpoVT-AbrB" evidence="8">
    <location>
        <begin position="5"/>
        <end position="51"/>
    </location>
</feature>
<gene>
    <name evidence="7 9" type="primary">mraZ</name>
    <name evidence="9" type="ORF">F2Q65_04445</name>
</gene>
<dbReference type="InterPro" id="IPR020603">
    <property type="entry name" value="MraZ_dom"/>
</dbReference>
<dbReference type="InterPro" id="IPR003444">
    <property type="entry name" value="MraZ"/>
</dbReference>
<keyword evidence="3" id="KW-0677">Repeat</keyword>
<dbReference type="InterPro" id="IPR037914">
    <property type="entry name" value="SpoVT-AbrB_sf"/>
</dbReference>
<keyword evidence="10" id="KW-1185">Reference proteome</keyword>
<dbReference type="SUPFAM" id="SSF89447">
    <property type="entry name" value="AbrB/MazE/MraZ-like"/>
    <property type="match status" value="1"/>
</dbReference>
<evidence type="ECO:0000256" key="4">
    <source>
        <dbReference type="ARBA" id="ARBA00023015"/>
    </source>
</evidence>
<dbReference type="InterPro" id="IPR035642">
    <property type="entry name" value="MraZ_N"/>
</dbReference>
<dbReference type="RefSeq" id="WP_150090845.1">
    <property type="nucleotide sequence ID" value="NZ_VWXX01000004.1"/>
</dbReference>
<dbReference type="NCBIfam" id="TIGR00242">
    <property type="entry name" value="division/cell wall cluster transcriptional repressor MraZ"/>
    <property type="match status" value="1"/>
</dbReference>
<evidence type="ECO:0000256" key="1">
    <source>
        <dbReference type="ARBA" id="ARBA00013860"/>
    </source>
</evidence>
<accession>A0A5M8FRZ8</accession>
<dbReference type="PANTHER" id="PTHR34701:SF1">
    <property type="entry name" value="TRANSCRIPTIONAL REGULATOR MRAZ"/>
    <property type="match status" value="1"/>
</dbReference>
<dbReference type="Gene3D" id="3.40.1550.20">
    <property type="entry name" value="Transcriptional regulator MraZ domain"/>
    <property type="match status" value="1"/>
</dbReference>
<dbReference type="CDD" id="cd16320">
    <property type="entry name" value="MraZ_N"/>
    <property type="match status" value="1"/>
</dbReference>
<comment type="subcellular location">
    <subcellularLocation>
        <location evidence="7">Cytoplasm</location>
        <location evidence="7">Nucleoid</location>
    </subcellularLocation>
</comment>
<name>A0A5M8FRZ8_9GAMM</name>
<evidence type="ECO:0000256" key="2">
    <source>
        <dbReference type="ARBA" id="ARBA00022490"/>
    </source>
</evidence>
<comment type="caution">
    <text evidence="9">The sequence shown here is derived from an EMBL/GenBank/DDBJ whole genome shotgun (WGS) entry which is preliminary data.</text>
</comment>
<reference evidence="9 10" key="1">
    <citation type="submission" date="2019-09" db="EMBL/GenBank/DDBJ databases">
        <title>Whole-genome sequence of the purple sulfur bacterium Thiohalocapsa marina DSM 19078.</title>
        <authorList>
            <person name="Kyndt J.A."/>
            <person name="Meyer T.E."/>
        </authorList>
    </citation>
    <scope>NUCLEOTIDE SEQUENCE [LARGE SCALE GENOMIC DNA]</scope>
    <source>
        <strain evidence="9 10">DSM 19078</strain>
    </source>
</reference>
<dbReference type="GO" id="GO:0003700">
    <property type="term" value="F:DNA-binding transcription factor activity"/>
    <property type="evidence" value="ECO:0007669"/>
    <property type="project" value="UniProtKB-UniRule"/>
</dbReference>
<proteinExistence type="inferred from homology"/>
<dbReference type="Proteomes" id="UP000322981">
    <property type="component" value="Unassembled WGS sequence"/>
</dbReference>
<dbReference type="InterPro" id="IPR035644">
    <property type="entry name" value="MraZ_C"/>
</dbReference>
<dbReference type="PANTHER" id="PTHR34701">
    <property type="entry name" value="TRANSCRIPTIONAL REGULATOR MRAZ"/>
    <property type="match status" value="1"/>
</dbReference>
<evidence type="ECO:0000313" key="9">
    <source>
        <dbReference type="EMBL" id="KAA6186631.1"/>
    </source>
</evidence>
<keyword evidence="2 7" id="KW-0963">Cytoplasm</keyword>
<sequence>MFRGTHYLNLDVKGRLAIPAGQRTLLAEYCESRLIVTADPQRCLIVYPEPHFVEVERKLSAMPAFAEATRVLQRIIIGYATSVQPDSQGRILLAPSQRDFAGLNKQVALVGVGNRYELWDEACWREKLGEAEAFDLKSLAEDPAMAGFSL</sequence>
<dbReference type="CDD" id="cd16321">
    <property type="entry name" value="MraZ_C"/>
    <property type="match status" value="1"/>
</dbReference>
<dbReference type="InterPro" id="IPR007159">
    <property type="entry name" value="SpoVT-AbrB_dom"/>
</dbReference>
<dbReference type="GO" id="GO:0005737">
    <property type="term" value="C:cytoplasm"/>
    <property type="evidence" value="ECO:0007669"/>
    <property type="project" value="UniProtKB-UniRule"/>
</dbReference>
<dbReference type="GO" id="GO:2000143">
    <property type="term" value="P:negative regulation of DNA-templated transcription initiation"/>
    <property type="evidence" value="ECO:0007669"/>
    <property type="project" value="TreeGrafter"/>
</dbReference>
<dbReference type="EMBL" id="VWXX01000004">
    <property type="protein sequence ID" value="KAA6186631.1"/>
    <property type="molecule type" value="Genomic_DNA"/>
</dbReference>
<protein>
    <recommendedName>
        <fullName evidence="1 7">Transcriptional regulator MraZ</fullName>
    </recommendedName>
</protein>
<evidence type="ECO:0000256" key="3">
    <source>
        <dbReference type="ARBA" id="ARBA00022737"/>
    </source>
</evidence>
<evidence type="ECO:0000256" key="6">
    <source>
        <dbReference type="ARBA" id="ARBA00023163"/>
    </source>
</evidence>
<keyword evidence="4 7" id="KW-0805">Transcription regulation</keyword>
<comment type="similarity">
    <text evidence="7">Belongs to the MraZ family.</text>
</comment>